<comment type="similarity">
    <text evidence="10">Belongs to the insect chemoreceptor superfamily. Heteromeric odorant receptor channel (TC 1.A.69) family.</text>
</comment>
<gene>
    <name evidence="11" type="ORF">Zmor_002405</name>
</gene>
<feature type="transmembrane region" description="Helical" evidence="10">
    <location>
        <begin position="272"/>
        <end position="294"/>
    </location>
</feature>
<dbReference type="GO" id="GO:0005549">
    <property type="term" value="F:odorant binding"/>
    <property type="evidence" value="ECO:0007669"/>
    <property type="project" value="InterPro"/>
</dbReference>
<evidence type="ECO:0000313" key="11">
    <source>
        <dbReference type="EMBL" id="KAJ3666994.1"/>
    </source>
</evidence>
<keyword evidence="3 10" id="KW-0716">Sensory transduction</keyword>
<feature type="transmembrane region" description="Helical" evidence="10">
    <location>
        <begin position="121"/>
        <end position="140"/>
    </location>
</feature>
<comment type="subcellular location">
    <subcellularLocation>
        <location evidence="1 10">Cell membrane</location>
        <topology evidence="1 10">Multi-pass membrane protein</topology>
    </subcellularLocation>
</comment>
<evidence type="ECO:0000256" key="7">
    <source>
        <dbReference type="ARBA" id="ARBA00023136"/>
    </source>
</evidence>
<dbReference type="AlphaFoldDB" id="A0AA38J6E1"/>
<protein>
    <recommendedName>
        <fullName evidence="10">Odorant receptor</fullName>
    </recommendedName>
</protein>
<keyword evidence="2" id="KW-1003">Cell membrane</keyword>
<name>A0AA38J6E1_9CUCU</name>
<feature type="transmembrane region" description="Helical" evidence="10">
    <location>
        <begin position="300"/>
        <end position="321"/>
    </location>
</feature>
<evidence type="ECO:0000256" key="3">
    <source>
        <dbReference type="ARBA" id="ARBA00022606"/>
    </source>
</evidence>
<accession>A0AA38J6E1</accession>
<keyword evidence="8 10" id="KW-0675">Receptor</keyword>
<keyword evidence="12" id="KW-1185">Reference proteome</keyword>
<evidence type="ECO:0000256" key="4">
    <source>
        <dbReference type="ARBA" id="ARBA00022692"/>
    </source>
</evidence>
<evidence type="ECO:0000256" key="10">
    <source>
        <dbReference type="RuleBase" id="RU351113"/>
    </source>
</evidence>
<comment type="caution">
    <text evidence="10">Lacks conserved residue(s) required for the propagation of feature annotation.</text>
</comment>
<organism evidence="11 12">
    <name type="scientific">Zophobas morio</name>
    <dbReference type="NCBI Taxonomy" id="2755281"/>
    <lineage>
        <taxon>Eukaryota</taxon>
        <taxon>Metazoa</taxon>
        <taxon>Ecdysozoa</taxon>
        <taxon>Arthropoda</taxon>
        <taxon>Hexapoda</taxon>
        <taxon>Insecta</taxon>
        <taxon>Pterygota</taxon>
        <taxon>Neoptera</taxon>
        <taxon>Endopterygota</taxon>
        <taxon>Coleoptera</taxon>
        <taxon>Polyphaga</taxon>
        <taxon>Cucujiformia</taxon>
        <taxon>Tenebrionidae</taxon>
        <taxon>Zophobas</taxon>
    </lineage>
</organism>
<dbReference type="GO" id="GO:0007165">
    <property type="term" value="P:signal transduction"/>
    <property type="evidence" value="ECO:0007669"/>
    <property type="project" value="UniProtKB-KW"/>
</dbReference>
<reference evidence="11" key="1">
    <citation type="journal article" date="2023" name="G3 (Bethesda)">
        <title>Whole genome assemblies of Zophobas morio and Tenebrio molitor.</title>
        <authorList>
            <person name="Kaur S."/>
            <person name="Stinson S.A."/>
            <person name="diCenzo G.C."/>
        </authorList>
    </citation>
    <scope>NUCLEOTIDE SEQUENCE</scope>
    <source>
        <strain evidence="11">QUZm001</strain>
    </source>
</reference>
<keyword evidence="7 10" id="KW-0472">Membrane</keyword>
<dbReference type="Pfam" id="PF02949">
    <property type="entry name" value="7tm_6"/>
    <property type="match status" value="1"/>
</dbReference>
<feature type="transmembrane region" description="Helical" evidence="10">
    <location>
        <begin position="167"/>
        <end position="186"/>
    </location>
</feature>
<dbReference type="Proteomes" id="UP001168821">
    <property type="component" value="Unassembled WGS sequence"/>
</dbReference>
<evidence type="ECO:0000256" key="1">
    <source>
        <dbReference type="ARBA" id="ARBA00004651"/>
    </source>
</evidence>
<dbReference type="EMBL" id="JALNTZ010000001">
    <property type="protein sequence ID" value="KAJ3666994.1"/>
    <property type="molecule type" value="Genomic_DNA"/>
</dbReference>
<evidence type="ECO:0000256" key="6">
    <source>
        <dbReference type="ARBA" id="ARBA00022989"/>
    </source>
</evidence>
<keyword evidence="4 10" id="KW-0812">Transmembrane</keyword>
<sequence>MPSIIQQSFSVSLRAMRFFFLYPPDKHKTLYRICTHVMYFVFIVPFPSLQFLNLVLQENLDFSQIADNVFLLAEIMCFLPKLYPFLGNSERIKKCIHYFDGAFFEVVRTEHEEILKQCMKMCRGTAILFLVAVTGAYISWSTRPISWKNHIFPVDLWMPYDVKTAPVTYIVGTYLYILAAAAYGAYTSGVIDPLIAGLAYQATSQIKILKHKLQFLSEHIIDEVGKNTKLDAKGLNKLMYEKIRKCIIHHNLILEFVTEYEHCFSQMAFSQFVAAIIVICVSCLQLTLVDLLSLDCLAMVMYLITMLSEIYLYCYFGTLLYEESNTITDAIYLGKWYEYDVKCRKALILLMERAKKPMLVKCGHKIVDMSLDTFSMILRRSYSLLAVLESFNE</sequence>
<keyword evidence="9 10" id="KW-0807">Transducer</keyword>
<evidence type="ECO:0000256" key="9">
    <source>
        <dbReference type="ARBA" id="ARBA00023224"/>
    </source>
</evidence>
<feature type="transmembrane region" description="Helical" evidence="10">
    <location>
        <begin position="68"/>
        <end position="86"/>
    </location>
</feature>
<feature type="transmembrane region" description="Helical" evidence="10">
    <location>
        <begin position="37"/>
        <end position="56"/>
    </location>
</feature>
<evidence type="ECO:0000256" key="2">
    <source>
        <dbReference type="ARBA" id="ARBA00022475"/>
    </source>
</evidence>
<dbReference type="GO" id="GO:0004984">
    <property type="term" value="F:olfactory receptor activity"/>
    <property type="evidence" value="ECO:0007669"/>
    <property type="project" value="InterPro"/>
</dbReference>
<evidence type="ECO:0000256" key="8">
    <source>
        <dbReference type="ARBA" id="ARBA00023170"/>
    </source>
</evidence>
<dbReference type="GO" id="GO:0005886">
    <property type="term" value="C:plasma membrane"/>
    <property type="evidence" value="ECO:0007669"/>
    <property type="project" value="UniProtKB-SubCell"/>
</dbReference>
<keyword evidence="6 10" id="KW-1133">Transmembrane helix</keyword>
<dbReference type="InterPro" id="IPR004117">
    <property type="entry name" value="7tm6_olfct_rcpt"/>
</dbReference>
<evidence type="ECO:0000256" key="5">
    <source>
        <dbReference type="ARBA" id="ARBA00022725"/>
    </source>
</evidence>
<proteinExistence type="inferred from homology"/>
<comment type="caution">
    <text evidence="11">The sequence shown here is derived from an EMBL/GenBank/DDBJ whole genome shotgun (WGS) entry which is preliminary data.</text>
</comment>
<dbReference type="PANTHER" id="PTHR21137:SF35">
    <property type="entry name" value="ODORANT RECEPTOR 19A-RELATED"/>
    <property type="match status" value="1"/>
</dbReference>
<evidence type="ECO:0000313" key="12">
    <source>
        <dbReference type="Proteomes" id="UP001168821"/>
    </source>
</evidence>
<keyword evidence="5 10" id="KW-0552">Olfaction</keyword>
<dbReference type="PANTHER" id="PTHR21137">
    <property type="entry name" value="ODORANT RECEPTOR"/>
    <property type="match status" value="1"/>
</dbReference>